<protein>
    <submittedName>
        <fullName evidence="2">Uncharacterized protein</fullName>
    </submittedName>
</protein>
<accession>A0A7V8SXR0</accession>
<proteinExistence type="predicted"/>
<dbReference type="EMBL" id="JACDQQ010001372">
    <property type="protein sequence ID" value="MBA0086146.1"/>
    <property type="molecule type" value="Genomic_DNA"/>
</dbReference>
<organism evidence="2 3">
    <name type="scientific">Candidatus Acidiferrum panamense</name>
    <dbReference type="NCBI Taxonomy" id="2741543"/>
    <lineage>
        <taxon>Bacteria</taxon>
        <taxon>Pseudomonadati</taxon>
        <taxon>Acidobacteriota</taxon>
        <taxon>Terriglobia</taxon>
        <taxon>Candidatus Acidiferrales</taxon>
        <taxon>Candidatus Acidiferrum</taxon>
    </lineage>
</organism>
<dbReference type="Proteomes" id="UP000567293">
    <property type="component" value="Unassembled WGS sequence"/>
</dbReference>
<feature type="compositionally biased region" description="Low complexity" evidence="1">
    <location>
        <begin position="45"/>
        <end position="63"/>
    </location>
</feature>
<feature type="compositionally biased region" description="Basic and acidic residues" evidence="1">
    <location>
        <begin position="309"/>
        <end position="320"/>
    </location>
</feature>
<feature type="region of interest" description="Disordered" evidence="1">
    <location>
        <begin position="137"/>
        <end position="162"/>
    </location>
</feature>
<gene>
    <name evidence="2" type="ORF">HRJ53_14255</name>
</gene>
<reference evidence="2" key="1">
    <citation type="submission" date="2020-06" db="EMBL/GenBank/DDBJ databases">
        <title>Legume-microbial interactions unlock mineral nutrients during tropical forest succession.</title>
        <authorList>
            <person name="Epihov D.Z."/>
        </authorList>
    </citation>
    <scope>NUCLEOTIDE SEQUENCE [LARGE SCALE GENOMIC DNA]</scope>
    <source>
        <strain evidence="2">Pan2503</strain>
    </source>
</reference>
<sequence length="328" mass="36004">MIVSAREGQRARAAALEAIADLNEGIAQDEDPDFDPASTHDPEQDVAADTQHAADAEAQSIEEAQAEGEEAEQPAELTEPPAEEPAEAPPAKQAEAPAKHRIKVNGREIELTYEELLARAQKVESADQYLAEAARVRHEQNQAPAARQPAPPAARPSDEEDAALARAMQLGTEEEAVAAIRSLRNSASAQADQIVSTVDERIGFLQAVDRFSKDYADIIGDPVLSSIAFAMDKHLKDSGDKRPYQERYAWIGDQLRGKLRGWAQKYGAENAQKLEEKTQRKRAAPANPQQAGSKALPQPDEDDEDGPEDYSKWIRQEAERRGRRYGVN</sequence>
<feature type="region of interest" description="Disordered" evidence="1">
    <location>
        <begin position="23"/>
        <end position="104"/>
    </location>
</feature>
<dbReference type="AlphaFoldDB" id="A0A7V8SXR0"/>
<evidence type="ECO:0000313" key="3">
    <source>
        <dbReference type="Proteomes" id="UP000567293"/>
    </source>
</evidence>
<evidence type="ECO:0000256" key="1">
    <source>
        <dbReference type="SAM" id="MobiDB-lite"/>
    </source>
</evidence>
<feature type="compositionally biased region" description="Acidic residues" evidence="1">
    <location>
        <begin position="64"/>
        <end position="73"/>
    </location>
</feature>
<keyword evidence="3" id="KW-1185">Reference proteome</keyword>
<evidence type="ECO:0000313" key="2">
    <source>
        <dbReference type="EMBL" id="MBA0086146.1"/>
    </source>
</evidence>
<feature type="compositionally biased region" description="Acidic residues" evidence="1">
    <location>
        <begin position="299"/>
        <end position="308"/>
    </location>
</feature>
<feature type="region of interest" description="Disordered" evidence="1">
    <location>
        <begin position="270"/>
        <end position="328"/>
    </location>
</feature>
<name>A0A7V8SXR0_9BACT</name>
<comment type="caution">
    <text evidence="2">The sequence shown here is derived from an EMBL/GenBank/DDBJ whole genome shotgun (WGS) entry which is preliminary data.</text>
</comment>